<evidence type="ECO:0000313" key="2">
    <source>
        <dbReference type="Proteomes" id="UP000663881"/>
    </source>
</evidence>
<feature type="non-terminal residue" evidence="1">
    <location>
        <position position="16"/>
    </location>
</feature>
<proteinExistence type="predicted"/>
<sequence>MSQKFCDNSYFAYISA</sequence>
<organism evidence="1 2">
    <name type="scientific">Adineta steineri</name>
    <dbReference type="NCBI Taxonomy" id="433720"/>
    <lineage>
        <taxon>Eukaryota</taxon>
        <taxon>Metazoa</taxon>
        <taxon>Spiralia</taxon>
        <taxon>Gnathifera</taxon>
        <taxon>Rotifera</taxon>
        <taxon>Eurotatoria</taxon>
        <taxon>Bdelloidea</taxon>
        <taxon>Adinetida</taxon>
        <taxon>Adinetidae</taxon>
        <taxon>Adineta</taxon>
    </lineage>
</organism>
<gene>
    <name evidence="1" type="ORF">OKA104_LOCUS45270</name>
</gene>
<name>A0A820GTW6_9BILA</name>
<dbReference type="AlphaFoldDB" id="A0A820GTW6"/>
<dbReference type="EMBL" id="CAJOAY010014792">
    <property type="protein sequence ID" value="CAF4282579.1"/>
    <property type="molecule type" value="Genomic_DNA"/>
</dbReference>
<evidence type="ECO:0000313" key="1">
    <source>
        <dbReference type="EMBL" id="CAF4282579.1"/>
    </source>
</evidence>
<comment type="caution">
    <text evidence="1">The sequence shown here is derived from an EMBL/GenBank/DDBJ whole genome shotgun (WGS) entry which is preliminary data.</text>
</comment>
<accession>A0A820GTW6</accession>
<reference evidence="1" key="1">
    <citation type="submission" date="2021-02" db="EMBL/GenBank/DDBJ databases">
        <authorList>
            <person name="Nowell W R."/>
        </authorList>
    </citation>
    <scope>NUCLEOTIDE SEQUENCE</scope>
</reference>
<protein>
    <submittedName>
        <fullName evidence="1">Uncharacterized protein</fullName>
    </submittedName>
</protein>
<dbReference type="Proteomes" id="UP000663881">
    <property type="component" value="Unassembled WGS sequence"/>
</dbReference>